<name>H2C316_9CREN</name>
<dbReference type="GO" id="GO:0004791">
    <property type="term" value="F:thioredoxin-disulfide reductase (NADPH) activity"/>
    <property type="evidence" value="ECO:0007669"/>
    <property type="project" value="InterPro"/>
</dbReference>
<dbReference type="NCBIfam" id="TIGR01292">
    <property type="entry name" value="TRX_reduct"/>
    <property type="match status" value="1"/>
</dbReference>
<accession>H2C316</accession>
<evidence type="ECO:0000256" key="2">
    <source>
        <dbReference type="ARBA" id="ARBA00022827"/>
    </source>
</evidence>
<protein>
    <submittedName>
        <fullName evidence="7">Thioredoxin-disulfide reductase</fullName>
    </submittedName>
</protein>
<dbReference type="Proteomes" id="UP000003980">
    <property type="component" value="Unassembled WGS sequence"/>
</dbReference>
<keyword evidence="8" id="KW-1185">Reference proteome</keyword>
<keyword evidence="1" id="KW-0285">Flavoprotein</keyword>
<dbReference type="RefSeq" id="WP_009071424.1">
    <property type="nucleotide sequence ID" value="NZ_JH597761.1"/>
</dbReference>
<keyword evidence="4" id="KW-1015">Disulfide bond</keyword>
<evidence type="ECO:0000256" key="3">
    <source>
        <dbReference type="ARBA" id="ARBA00023002"/>
    </source>
</evidence>
<dbReference type="AlphaFoldDB" id="H2C316"/>
<dbReference type="PRINTS" id="PR00469">
    <property type="entry name" value="PNDRDTASEII"/>
</dbReference>
<dbReference type="GO" id="GO:0019430">
    <property type="term" value="P:removal of superoxide radicals"/>
    <property type="evidence" value="ECO:0007669"/>
    <property type="project" value="InterPro"/>
</dbReference>
<dbReference type="Gene3D" id="3.50.50.60">
    <property type="entry name" value="FAD/NAD(P)-binding domain"/>
    <property type="match status" value="2"/>
</dbReference>
<evidence type="ECO:0000256" key="1">
    <source>
        <dbReference type="ARBA" id="ARBA00022630"/>
    </source>
</evidence>
<dbReference type="eggNOG" id="arCOG01296">
    <property type="taxonomic scope" value="Archaea"/>
</dbReference>
<evidence type="ECO:0000259" key="6">
    <source>
        <dbReference type="Pfam" id="PF07992"/>
    </source>
</evidence>
<dbReference type="PRINTS" id="PR00368">
    <property type="entry name" value="FADPNR"/>
</dbReference>
<keyword evidence="2" id="KW-0274">FAD</keyword>
<dbReference type="InterPro" id="IPR023753">
    <property type="entry name" value="FAD/NAD-binding_dom"/>
</dbReference>
<dbReference type="InterPro" id="IPR005982">
    <property type="entry name" value="Thioredox_Rdtase"/>
</dbReference>
<dbReference type="EMBL" id="JH597761">
    <property type="protein sequence ID" value="EHP70637.1"/>
    <property type="molecule type" value="Genomic_DNA"/>
</dbReference>
<evidence type="ECO:0000256" key="4">
    <source>
        <dbReference type="ARBA" id="ARBA00023157"/>
    </source>
</evidence>
<dbReference type="Pfam" id="PF07992">
    <property type="entry name" value="Pyr_redox_2"/>
    <property type="match status" value="1"/>
</dbReference>
<reference evidence="7 8" key="1">
    <citation type="submission" date="2012-01" db="EMBL/GenBank/DDBJ databases">
        <title>Improved High-Quality Draft sequence of Metallosphaera yellowstonensis MK1.</title>
        <authorList>
            <consortium name="US DOE Joint Genome Institute"/>
            <person name="Lucas S."/>
            <person name="Han J."/>
            <person name="Cheng J.-F."/>
            <person name="Goodwin L."/>
            <person name="Pitluck S."/>
            <person name="Peters L."/>
            <person name="Teshima H."/>
            <person name="Detter J.C."/>
            <person name="Han C."/>
            <person name="Tapia R."/>
            <person name="Land M."/>
            <person name="Hauser L."/>
            <person name="Kyrpides N."/>
            <person name="Kozubal M."/>
            <person name="Macur R.E."/>
            <person name="Jay Z."/>
            <person name="Inskeep W."/>
            <person name="Woyke T."/>
        </authorList>
    </citation>
    <scope>NUCLEOTIDE SEQUENCE [LARGE SCALE GENOMIC DNA]</scope>
    <source>
        <strain evidence="7 8">MK1</strain>
    </source>
</reference>
<dbReference type="OrthoDB" id="27340at2157"/>
<feature type="domain" description="FAD/NAD(P)-binding" evidence="6">
    <location>
        <begin position="16"/>
        <end position="302"/>
    </location>
</feature>
<dbReference type="GO" id="GO:0005737">
    <property type="term" value="C:cytoplasm"/>
    <property type="evidence" value="ECO:0007669"/>
    <property type="project" value="InterPro"/>
</dbReference>
<dbReference type="PROSITE" id="PS00573">
    <property type="entry name" value="PYRIDINE_REDOX_2"/>
    <property type="match status" value="1"/>
</dbReference>
<keyword evidence="3" id="KW-0560">Oxidoreductase</keyword>
<sequence length="324" mass="35902">MSLIPRASNVRPGDKFDTIIVGLGPAAYSAALYAARYMLKTLVIGETPGGQLTEAGEVDDYLGLIGVQASEMIKLFNAHVEKYSVPILMDRVESFKREGEEYIVKTKRKGEYRASTIIVAVGTKRRKLNVPGENEFLGRGVSYCSVCDAPLFKNRPVVVVGGGNSALDGAELLSRYATKVYLVHRREEFRAQPIIVKLVKEKPNVEFILNSRVKEIRGDKLVRKVVVENLKTGEVREIEANGIFVEIGFEPPKDFAEVNDLETDEQGYIKVDEWTRTNLPGVFAAGDCTNMWIGFRQVATSTAMGAVAAHSAYNYLNERKGFRG</sequence>
<dbReference type="InterPro" id="IPR050097">
    <property type="entry name" value="Ferredoxin-NADP_redctase_2"/>
</dbReference>
<gene>
    <name evidence="7" type="ORF">MetMK1DRAFT_00011400</name>
</gene>
<dbReference type="STRING" id="671065.MetMK1DRAFT_00011400"/>
<evidence type="ECO:0000313" key="7">
    <source>
        <dbReference type="EMBL" id="EHP70637.1"/>
    </source>
</evidence>
<keyword evidence="5" id="KW-0676">Redox-active center</keyword>
<organism evidence="7 8">
    <name type="scientific">Metallosphaera yellowstonensis MK1</name>
    <dbReference type="NCBI Taxonomy" id="671065"/>
    <lineage>
        <taxon>Archaea</taxon>
        <taxon>Thermoproteota</taxon>
        <taxon>Thermoprotei</taxon>
        <taxon>Sulfolobales</taxon>
        <taxon>Sulfolobaceae</taxon>
        <taxon>Metallosphaera</taxon>
    </lineage>
</organism>
<dbReference type="SUPFAM" id="SSF51905">
    <property type="entry name" value="FAD/NAD(P)-binding domain"/>
    <property type="match status" value="1"/>
</dbReference>
<dbReference type="HOGENOM" id="CLU_031864_5_3_2"/>
<evidence type="ECO:0000256" key="5">
    <source>
        <dbReference type="ARBA" id="ARBA00023284"/>
    </source>
</evidence>
<proteinExistence type="predicted"/>
<evidence type="ECO:0000313" key="8">
    <source>
        <dbReference type="Proteomes" id="UP000003980"/>
    </source>
</evidence>
<dbReference type="PANTHER" id="PTHR48105">
    <property type="entry name" value="THIOREDOXIN REDUCTASE 1-RELATED-RELATED"/>
    <property type="match status" value="1"/>
</dbReference>
<dbReference type="InterPro" id="IPR036188">
    <property type="entry name" value="FAD/NAD-bd_sf"/>
</dbReference>
<dbReference type="InterPro" id="IPR008255">
    <property type="entry name" value="Pyr_nucl-diS_OxRdtase_2_AS"/>
</dbReference>